<dbReference type="KEGG" id="cure:CUREO_1014"/>
<proteinExistence type="predicted"/>
<organism evidence="2 3">
    <name type="scientific">Campylobacter ureolyticus RIGS 9880</name>
    <dbReference type="NCBI Taxonomy" id="1032069"/>
    <lineage>
        <taxon>Bacteria</taxon>
        <taxon>Pseudomonadati</taxon>
        <taxon>Campylobacterota</taxon>
        <taxon>Epsilonproteobacteria</taxon>
        <taxon>Campylobacterales</taxon>
        <taxon>Campylobacteraceae</taxon>
        <taxon>Campylobacter</taxon>
    </lineage>
</organism>
<evidence type="ECO:0000313" key="3">
    <source>
        <dbReference type="Proteomes" id="UP000063971"/>
    </source>
</evidence>
<evidence type="ECO:0000313" key="2">
    <source>
        <dbReference type="EMBL" id="AKT90863.1"/>
    </source>
</evidence>
<sequence length="65" mass="7709">MRKTSKTYIKNKWAKRDIDYPMLSNLLKEIGVNETRENLANKINRGKFSFAFALQILEVLQLNRH</sequence>
<feature type="domain" description="DUF6471" evidence="1">
    <location>
        <begin position="4"/>
        <end position="62"/>
    </location>
</feature>
<dbReference type="InterPro" id="IPR045526">
    <property type="entry name" value="DUF6471"/>
</dbReference>
<gene>
    <name evidence="2" type="ORF">CUREO_1014</name>
</gene>
<dbReference type="EMBL" id="CP012195">
    <property type="protein sequence ID" value="AKT90863.1"/>
    <property type="molecule type" value="Genomic_DNA"/>
</dbReference>
<dbReference type="RefSeq" id="WP_050335107.1">
    <property type="nucleotide sequence ID" value="NZ_CP012195.1"/>
</dbReference>
<evidence type="ECO:0000259" key="1">
    <source>
        <dbReference type="Pfam" id="PF20075"/>
    </source>
</evidence>
<dbReference type="Proteomes" id="UP000063971">
    <property type="component" value="Chromosome"/>
</dbReference>
<accession>A0AAU8U0K9</accession>
<dbReference type="Pfam" id="PF20075">
    <property type="entry name" value="DUF6471"/>
    <property type="match status" value="1"/>
</dbReference>
<dbReference type="AlphaFoldDB" id="A0AAU8U0K9"/>
<protein>
    <recommendedName>
        <fullName evidence="1">DUF6471 domain-containing protein</fullName>
    </recommendedName>
</protein>
<reference evidence="2 3" key="1">
    <citation type="journal article" date="2015" name="Genome Announc.">
        <title>Complete Genome Sequence of the Campylobacter ureolyticus Clinical Isolate RIGS 9880.</title>
        <authorList>
            <person name="Miller W.G."/>
            <person name="Yee E."/>
            <person name="On S.L."/>
            <person name="Andersen L.P."/>
            <person name="Bono J.L."/>
        </authorList>
    </citation>
    <scope>NUCLEOTIDE SEQUENCE [LARGE SCALE GENOMIC DNA]</scope>
    <source>
        <strain evidence="2 3">RIGS 9880</strain>
    </source>
</reference>
<name>A0AAU8U0K9_9BACT</name>